<dbReference type="EMBL" id="JACHJT010000001">
    <property type="protein sequence ID" value="MBB4931770.1"/>
    <property type="molecule type" value="Genomic_DNA"/>
</dbReference>
<dbReference type="Pfam" id="PF08002">
    <property type="entry name" value="DUF1697"/>
    <property type="match status" value="1"/>
</dbReference>
<dbReference type="PANTHER" id="PTHR36439">
    <property type="entry name" value="BLL4334 PROTEIN"/>
    <property type="match status" value="1"/>
</dbReference>
<dbReference type="AlphaFoldDB" id="A0A7W7W3I8"/>
<comment type="caution">
    <text evidence="1">The sequence shown here is derived from an EMBL/GenBank/DDBJ whole genome shotgun (WGS) entry which is preliminary data.</text>
</comment>
<accession>A0A7W7W3I8</accession>
<protein>
    <submittedName>
        <fullName evidence="1">Uncharacterized protein (DUF1697 family)</fullName>
    </submittedName>
</protein>
<dbReference type="InterPro" id="IPR012545">
    <property type="entry name" value="DUF1697"/>
</dbReference>
<reference evidence="1 2" key="1">
    <citation type="submission" date="2020-08" db="EMBL/GenBank/DDBJ databases">
        <title>Sequencing the genomes of 1000 actinobacteria strains.</title>
        <authorList>
            <person name="Klenk H.-P."/>
        </authorList>
    </citation>
    <scope>NUCLEOTIDE SEQUENCE [LARGE SCALE GENOMIC DNA]</scope>
    <source>
        <strain evidence="1 2">DSM 102030</strain>
    </source>
</reference>
<dbReference type="PIRSF" id="PIRSF008502">
    <property type="entry name" value="UCP008502"/>
    <property type="match status" value="1"/>
</dbReference>
<dbReference type="SUPFAM" id="SSF160379">
    <property type="entry name" value="SP0830-like"/>
    <property type="match status" value="1"/>
</dbReference>
<evidence type="ECO:0000313" key="1">
    <source>
        <dbReference type="EMBL" id="MBB4931770.1"/>
    </source>
</evidence>
<dbReference type="RefSeq" id="WP_184578457.1">
    <property type="nucleotide sequence ID" value="NZ_JACHJT010000001.1"/>
</dbReference>
<dbReference type="PANTHER" id="PTHR36439:SF1">
    <property type="entry name" value="DUF1697 DOMAIN-CONTAINING PROTEIN"/>
    <property type="match status" value="1"/>
</dbReference>
<dbReference type="Proteomes" id="UP000523007">
    <property type="component" value="Unassembled WGS sequence"/>
</dbReference>
<proteinExistence type="predicted"/>
<keyword evidence="2" id="KW-1185">Reference proteome</keyword>
<name>A0A7W7W3I8_9ACTN</name>
<organism evidence="1 2">
    <name type="scientific">Lipingzhangella halophila</name>
    <dbReference type="NCBI Taxonomy" id="1783352"/>
    <lineage>
        <taxon>Bacteria</taxon>
        <taxon>Bacillati</taxon>
        <taxon>Actinomycetota</taxon>
        <taxon>Actinomycetes</taxon>
        <taxon>Streptosporangiales</taxon>
        <taxon>Nocardiopsidaceae</taxon>
        <taxon>Lipingzhangella</taxon>
    </lineage>
</organism>
<dbReference type="Gene3D" id="3.30.70.1280">
    <property type="entry name" value="SP0830-like domains"/>
    <property type="match status" value="1"/>
</dbReference>
<evidence type="ECO:0000313" key="2">
    <source>
        <dbReference type="Proteomes" id="UP000523007"/>
    </source>
</evidence>
<gene>
    <name evidence="1" type="ORF">F4561_002590</name>
</gene>
<sequence length="174" mass="19085">MARYVALLRGVNVGKHNRVAMARLRELLEGLGYQEVRTLLQSGNAVFSAPGRPTAQLASEIQQRLASELGLTVDVTVRTAPELRAVVAANPLDVGDPARFLVVFLPRAPEPEQLARVTAEARPSEEMRVGERELYLWCPQGIREARLPLAVQRHLGGTARNWTTTAKLADLAES</sequence>